<dbReference type="AlphaFoldDB" id="A0A2Z6Q375"/>
<evidence type="ECO:0000256" key="2">
    <source>
        <dbReference type="SAM" id="Phobius"/>
    </source>
</evidence>
<name>A0A2Z6Q375_9GLOM</name>
<dbReference type="Proteomes" id="UP000247702">
    <property type="component" value="Unassembled WGS sequence"/>
</dbReference>
<feature type="region of interest" description="Disordered" evidence="1">
    <location>
        <begin position="94"/>
        <end position="136"/>
    </location>
</feature>
<evidence type="ECO:0000313" key="5">
    <source>
        <dbReference type="Proteomes" id="UP000247702"/>
    </source>
</evidence>
<dbReference type="EMBL" id="BEXD01000114">
    <property type="protein sequence ID" value="GBB84440.1"/>
    <property type="molecule type" value="Genomic_DNA"/>
</dbReference>
<keyword evidence="2" id="KW-0812">Transmembrane</keyword>
<organism evidence="4 5">
    <name type="scientific">Rhizophagus clarus</name>
    <dbReference type="NCBI Taxonomy" id="94130"/>
    <lineage>
        <taxon>Eukaryota</taxon>
        <taxon>Fungi</taxon>
        <taxon>Fungi incertae sedis</taxon>
        <taxon>Mucoromycota</taxon>
        <taxon>Glomeromycotina</taxon>
        <taxon>Glomeromycetes</taxon>
        <taxon>Glomerales</taxon>
        <taxon>Glomeraceae</taxon>
        <taxon>Rhizophagus</taxon>
    </lineage>
</organism>
<accession>A0A2Z6Q375</accession>
<keyword evidence="3" id="KW-0732">Signal</keyword>
<feature type="chain" id="PRO_5016465917" evidence="3">
    <location>
        <begin position="20"/>
        <end position="207"/>
    </location>
</feature>
<evidence type="ECO:0000256" key="3">
    <source>
        <dbReference type="SAM" id="SignalP"/>
    </source>
</evidence>
<gene>
    <name evidence="4" type="ORF">RclHR1_01100032</name>
</gene>
<feature type="compositionally biased region" description="Polar residues" evidence="1">
    <location>
        <begin position="94"/>
        <end position="119"/>
    </location>
</feature>
<evidence type="ECO:0000256" key="1">
    <source>
        <dbReference type="SAM" id="MobiDB-lite"/>
    </source>
</evidence>
<comment type="caution">
    <text evidence="4">The sequence shown here is derived from an EMBL/GenBank/DDBJ whole genome shotgun (WGS) entry which is preliminary data.</text>
</comment>
<feature type="compositionally biased region" description="Low complexity" evidence="1">
    <location>
        <begin position="120"/>
        <end position="136"/>
    </location>
</feature>
<protein>
    <submittedName>
        <fullName evidence="4">Uncharacterized protein</fullName>
    </submittedName>
</protein>
<reference evidence="4 5" key="1">
    <citation type="submission" date="2017-11" db="EMBL/GenBank/DDBJ databases">
        <title>The genome of Rhizophagus clarus HR1 reveals common genetic basis of auxotrophy among arbuscular mycorrhizal fungi.</title>
        <authorList>
            <person name="Kobayashi Y."/>
        </authorList>
    </citation>
    <scope>NUCLEOTIDE SEQUENCE [LARGE SCALE GENOMIC DNA]</scope>
    <source>
        <strain evidence="4 5">HR1</strain>
    </source>
</reference>
<keyword evidence="2" id="KW-0472">Membrane</keyword>
<sequence length="207" mass="22409">MNWFIHLFIFSFFILISTADPACICNSGNGFGLYCGFELAGGDCDGMVLAHVFQCGGPNTNAQDLGPCKYGCCSQDSHCCLDQGCTGCPDSKWQRPQSNDTNFPTATTQNTSTSQPKNISSNQPSASSSPTQPGSSSDVGAVIGGICAIFAAIIGVKCKKQKQNKQINQQQINQNEQKSRNEQINQIKQNNQINQNEQKNNQNDQNV</sequence>
<evidence type="ECO:0000313" key="4">
    <source>
        <dbReference type="EMBL" id="GBB84440.1"/>
    </source>
</evidence>
<feature type="region of interest" description="Disordered" evidence="1">
    <location>
        <begin position="188"/>
        <end position="207"/>
    </location>
</feature>
<keyword evidence="2" id="KW-1133">Transmembrane helix</keyword>
<feature type="signal peptide" evidence="3">
    <location>
        <begin position="1"/>
        <end position="19"/>
    </location>
</feature>
<proteinExistence type="predicted"/>
<feature type="transmembrane region" description="Helical" evidence="2">
    <location>
        <begin position="139"/>
        <end position="156"/>
    </location>
</feature>
<keyword evidence="5" id="KW-1185">Reference proteome</keyword>